<evidence type="ECO:0000256" key="1">
    <source>
        <dbReference type="SAM" id="SignalP"/>
    </source>
</evidence>
<organism evidence="2">
    <name type="scientific">Homo sapiens</name>
    <name type="common">Human</name>
    <dbReference type="NCBI Taxonomy" id="9606"/>
    <lineage>
        <taxon>Eukaryota</taxon>
        <taxon>Metazoa</taxon>
        <taxon>Chordata</taxon>
        <taxon>Craniata</taxon>
        <taxon>Vertebrata</taxon>
        <taxon>Euteleostomi</taxon>
        <taxon>Mammalia</taxon>
        <taxon>Eutheria</taxon>
        <taxon>Euarchontoglires</taxon>
        <taxon>Primates</taxon>
        <taxon>Haplorrhini</taxon>
        <taxon>Catarrhini</taxon>
        <taxon>Hominidae</taxon>
        <taxon>Homo</taxon>
    </lineage>
</organism>
<proteinExistence type="evidence at transcript level"/>
<keyword evidence="1" id="KW-0732">Signal</keyword>
<feature type="signal peptide" evidence="1">
    <location>
        <begin position="1"/>
        <end position="22"/>
    </location>
</feature>
<protein>
    <submittedName>
        <fullName evidence="2">cDNA FLJ26506 fis, clone KDN07105</fullName>
    </submittedName>
</protein>
<reference evidence="2" key="1">
    <citation type="submission" date="2003-07" db="EMBL/GenBank/DDBJ databases">
        <title>NEDO human cDNA sequencing project.</title>
        <authorList>
            <person name="Ota T."/>
            <person name="Nakagawa S."/>
            <person name="Senoh A."/>
            <person name="Mizuguchi H."/>
            <person name="Inagaki H."/>
            <person name="Suzuki Y."/>
            <person name="Hata H."/>
            <person name="Nakagawa K."/>
            <person name="Mizuno S."/>
            <person name="Morinaga M."/>
            <person name="Kawamura M."/>
            <person name="Sugiyama T."/>
            <person name="Irie R."/>
            <person name="Otsuki T."/>
            <person name="Sato H."/>
            <person name="Nishikawa T."/>
            <person name="Sugiyama A."/>
            <person name="Kawakami B."/>
            <person name="Nagai K."/>
            <person name="Isogai T."/>
            <person name="Sugano S."/>
        </authorList>
    </citation>
    <scope>NUCLEOTIDE SEQUENCE</scope>
    <source>
        <tissue evidence="2">Kidney</tissue>
    </source>
</reference>
<sequence length="122" mass="13842">MNCVLYFINLSSCLQWLTPVIQVFWEAGAGVLLEPRSPRSACATRQNSTSTKNTKISWVWWQVPVIPTTWEAEAGESLEPGKSSLQRTMILTLHSSLGNRVRLCLKKNLHIKIFISPQVFKK</sequence>
<dbReference type="AlphaFoldDB" id="Q6ZP49"/>
<feature type="chain" id="PRO_5004282903" evidence="1">
    <location>
        <begin position="23"/>
        <end position="122"/>
    </location>
</feature>
<dbReference type="PhylomeDB" id="Q6ZP49"/>
<dbReference type="EMBL" id="AK130016">
    <property type="protein sequence ID" value="BAC85276.1"/>
    <property type="molecule type" value="mRNA"/>
</dbReference>
<accession>Q6ZP49</accession>
<name>Q6ZP49_HUMAN</name>
<evidence type="ECO:0000313" key="2">
    <source>
        <dbReference type="EMBL" id="BAC85276.1"/>
    </source>
</evidence>